<dbReference type="PANTHER" id="PTHR43628">
    <property type="entry name" value="ACTIVATOR OF C KINASE PROTEIN 1-RELATED"/>
    <property type="match status" value="1"/>
</dbReference>
<evidence type="ECO:0000313" key="3">
    <source>
        <dbReference type="Proteomes" id="UP000242180"/>
    </source>
</evidence>
<dbReference type="STRING" id="13706.A0A1X2HI08"/>
<evidence type="ECO:0008006" key="4">
    <source>
        <dbReference type="Google" id="ProtNLM"/>
    </source>
</evidence>
<comment type="caution">
    <text evidence="2">The sequence shown here is derived from an EMBL/GenBank/DDBJ whole genome shotgun (WGS) entry which is preliminary data.</text>
</comment>
<organism evidence="2 3">
    <name type="scientific">Syncephalastrum racemosum</name>
    <name type="common">Filamentous fungus</name>
    <dbReference type="NCBI Taxonomy" id="13706"/>
    <lineage>
        <taxon>Eukaryota</taxon>
        <taxon>Fungi</taxon>
        <taxon>Fungi incertae sedis</taxon>
        <taxon>Mucoromycota</taxon>
        <taxon>Mucoromycotina</taxon>
        <taxon>Mucoromycetes</taxon>
        <taxon>Mucorales</taxon>
        <taxon>Syncephalastraceae</taxon>
        <taxon>Syncephalastrum</taxon>
    </lineage>
</organism>
<evidence type="ECO:0000313" key="2">
    <source>
        <dbReference type="EMBL" id="ORY98720.1"/>
    </source>
</evidence>
<dbReference type="EMBL" id="MCGN01000003">
    <property type="protein sequence ID" value="ORY98720.1"/>
    <property type="molecule type" value="Genomic_DNA"/>
</dbReference>
<feature type="compositionally biased region" description="Polar residues" evidence="1">
    <location>
        <begin position="17"/>
        <end position="38"/>
    </location>
</feature>
<name>A0A1X2HI08_SYNRA</name>
<evidence type="ECO:0000256" key="1">
    <source>
        <dbReference type="SAM" id="MobiDB-lite"/>
    </source>
</evidence>
<accession>A0A1X2HI08</accession>
<dbReference type="InterPro" id="IPR052945">
    <property type="entry name" value="Mitotic_Regulator"/>
</dbReference>
<dbReference type="AlphaFoldDB" id="A0A1X2HI08"/>
<dbReference type="InParanoid" id="A0A1X2HI08"/>
<keyword evidence="3" id="KW-1185">Reference proteome</keyword>
<dbReference type="GO" id="GO:0010972">
    <property type="term" value="P:negative regulation of G2/M transition of mitotic cell cycle"/>
    <property type="evidence" value="ECO:0007669"/>
    <property type="project" value="TreeGrafter"/>
</dbReference>
<dbReference type="Proteomes" id="UP000242180">
    <property type="component" value="Unassembled WGS sequence"/>
</dbReference>
<reference evidence="2 3" key="1">
    <citation type="submission" date="2016-07" db="EMBL/GenBank/DDBJ databases">
        <title>Pervasive Adenine N6-methylation of Active Genes in Fungi.</title>
        <authorList>
            <consortium name="DOE Joint Genome Institute"/>
            <person name="Mondo S.J."/>
            <person name="Dannebaum R.O."/>
            <person name="Kuo R.C."/>
            <person name="Labutti K."/>
            <person name="Haridas S."/>
            <person name="Kuo A."/>
            <person name="Salamov A."/>
            <person name="Ahrendt S.R."/>
            <person name="Lipzen A."/>
            <person name="Sullivan W."/>
            <person name="Andreopoulos W.B."/>
            <person name="Clum A."/>
            <person name="Lindquist E."/>
            <person name="Daum C."/>
            <person name="Ramamoorthy G.K."/>
            <person name="Gryganskyi A."/>
            <person name="Culley D."/>
            <person name="Magnuson J.K."/>
            <person name="James T.Y."/>
            <person name="O'Malley M.A."/>
            <person name="Stajich J.E."/>
            <person name="Spatafora J.W."/>
            <person name="Visel A."/>
            <person name="Grigoriev I.V."/>
        </authorList>
    </citation>
    <scope>NUCLEOTIDE SEQUENCE [LARGE SCALE GENOMIC DNA]</scope>
    <source>
        <strain evidence="2 3">NRRL 2496</strain>
    </source>
</reference>
<dbReference type="Pfam" id="PF08238">
    <property type="entry name" value="Sel1"/>
    <property type="match status" value="3"/>
</dbReference>
<dbReference type="SUPFAM" id="SSF81901">
    <property type="entry name" value="HCP-like"/>
    <property type="match status" value="1"/>
</dbReference>
<dbReference type="InterPro" id="IPR011990">
    <property type="entry name" value="TPR-like_helical_dom_sf"/>
</dbReference>
<sequence length="283" mass="31523">MIKRALKKRRYSLFARPSSSATDPTQSTTPQNADFQPPSSWSSSSLSSSEDRVSLMSTNGACDRLAAAAKEEQQRLLSGSTVRRHSRQRRSEGSSAFLKSDTHLQLGMQCHERGELEQATYFWRLSAESESPLGLFFYGIALRHGWGCRKDPVEAVRHLQKAAECAVYDLQSGIAQSAAARVARSELVLAVYELGVCFRHGWGVPKNLSTAVYYFEVAANLGDADAQNDLAFCLAHGQGTKKDLFKAAMYYRMAERQGQGIIGNSWIWKSKYDVVDDPHWQDT</sequence>
<dbReference type="PANTHER" id="PTHR43628:SF1">
    <property type="entry name" value="CHITIN SYNTHASE REGULATORY FACTOR 2-RELATED"/>
    <property type="match status" value="1"/>
</dbReference>
<proteinExistence type="predicted"/>
<dbReference type="OMA" id="NKHANRI"/>
<gene>
    <name evidence="2" type="ORF">BCR43DRAFT_488036</name>
</gene>
<dbReference type="Gene3D" id="1.25.40.10">
    <property type="entry name" value="Tetratricopeptide repeat domain"/>
    <property type="match status" value="1"/>
</dbReference>
<dbReference type="SMART" id="SM00671">
    <property type="entry name" value="SEL1"/>
    <property type="match status" value="3"/>
</dbReference>
<feature type="region of interest" description="Disordered" evidence="1">
    <location>
        <begin position="76"/>
        <end position="95"/>
    </location>
</feature>
<dbReference type="OrthoDB" id="2148946at2759"/>
<feature type="region of interest" description="Disordered" evidence="1">
    <location>
        <begin position="12"/>
        <end position="48"/>
    </location>
</feature>
<dbReference type="InterPro" id="IPR006597">
    <property type="entry name" value="Sel1-like"/>
</dbReference>
<feature type="compositionally biased region" description="Low complexity" evidence="1">
    <location>
        <begin position="39"/>
        <end position="48"/>
    </location>
</feature>
<dbReference type="GO" id="GO:0032153">
    <property type="term" value="C:cell division site"/>
    <property type="evidence" value="ECO:0007669"/>
    <property type="project" value="TreeGrafter"/>
</dbReference>
<protein>
    <recommendedName>
        <fullName evidence="4">HCP-like protein</fullName>
    </recommendedName>
</protein>